<reference evidence="1 2" key="1">
    <citation type="submission" date="2017-09" db="EMBL/GenBank/DDBJ databases">
        <title>Depth-based differentiation of microbial function through sediment-hosted aquifers and enrichment of novel symbionts in the deep terrestrial subsurface.</title>
        <authorList>
            <person name="Probst A.J."/>
            <person name="Ladd B."/>
            <person name="Jarett J.K."/>
            <person name="Geller-Mcgrath D.E."/>
            <person name="Sieber C.M."/>
            <person name="Emerson J.B."/>
            <person name="Anantharaman K."/>
            <person name="Thomas B.C."/>
            <person name="Malmstrom R."/>
            <person name="Stieglmeier M."/>
            <person name="Klingl A."/>
            <person name="Woyke T."/>
            <person name="Ryan C.M."/>
            <person name="Banfield J.F."/>
        </authorList>
    </citation>
    <scope>NUCLEOTIDE SEQUENCE [LARGE SCALE GENOMIC DNA]</scope>
    <source>
        <strain evidence="1">CG22_combo_CG10-13_8_21_14_all_43_12</strain>
    </source>
</reference>
<proteinExistence type="predicted"/>
<evidence type="ECO:0000313" key="2">
    <source>
        <dbReference type="Proteomes" id="UP000231136"/>
    </source>
</evidence>
<gene>
    <name evidence="1" type="ORF">COW83_04815</name>
</gene>
<name>A0A2H0DT87_9BACT</name>
<sequence length="78" mass="9249">MLTQRTNVLLNEHDYKMLKELSKKHHKSVGELIRHAVITVYKEEKPSRAQLLKKFKELGKNFDTKGINIKELVEYGRR</sequence>
<dbReference type="EMBL" id="PCTR01000138">
    <property type="protein sequence ID" value="PIP85334.1"/>
    <property type="molecule type" value="Genomic_DNA"/>
</dbReference>
<dbReference type="Proteomes" id="UP000231136">
    <property type="component" value="Unassembled WGS sequence"/>
</dbReference>
<evidence type="ECO:0000313" key="1">
    <source>
        <dbReference type="EMBL" id="PIP85334.1"/>
    </source>
</evidence>
<comment type="caution">
    <text evidence="1">The sequence shown here is derived from an EMBL/GenBank/DDBJ whole genome shotgun (WGS) entry which is preliminary data.</text>
</comment>
<protein>
    <recommendedName>
        <fullName evidence="3">Ribbon-helix-helix protein CopG domain-containing protein</fullName>
    </recommendedName>
</protein>
<evidence type="ECO:0008006" key="3">
    <source>
        <dbReference type="Google" id="ProtNLM"/>
    </source>
</evidence>
<accession>A0A2H0DT87</accession>
<dbReference type="AlphaFoldDB" id="A0A2H0DT87"/>
<organism evidence="1 2">
    <name type="scientific">Candidatus Collierbacteria bacterium CG22_combo_CG10-13_8_21_14_all_43_12</name>
    <dbReference type="NCBI Taxonomy" id="1974537"/>
    <lineage>
        <taxon>Bacteria</taxon>
        <taxon>Candidatus Collieribacteriota</taxon>
    </lineage>
</organism>